<accession>A0A494XU38</accession>
<dbReference type="InterPro" id="IPR001650">
    <property type="entry name" value="Helicase_C-like"/>
</dbReference>
<reference evidence="19 20" key="1">
    <citation type="submission" date="2018-10" db="EMBL/GenBank/DDBJ databases">
        <title>Paraburkholderia sp. 7MK8-2, isolated from soil.</title>
        <authorList>
            <person name="Gao Z.-H."/>
            <person name="Qiu L.-H."/>
        </authorList>
    </citation>
    <scope>NUCLEOTIDE SEQUENCE [LARGE SCALE GENOMIC DNA]</scope>
    <source>
        <strain evidence="19 20">7MK8-2</strain>
    </source>
</reference>
<dbReference type="SUPFAM" id="SSF52540">
    <property type="entry name" value="P-loop containing nucleoside triphosphate hydrolases"/>
    <property type="match status" value="2"/>
</dbReference>
<dbReference type="GO" id="GO:0003677">
    <property type="term" value="F:DNA binding"/>
    <property type="evidence" value="ECO:0007669"/>
    <property type="project" value="UniProtKB-KW"/>
</dbReference>
<dbReference type="InterPro" id="IPR004609">
    <property type="entry name" value="ATP-dep_DNA_helicase_RecG"/>
</dbReference>
<dbReference type="NCBIfam" id="NF008165">
    <property type="entry name" value="PRK10917.1-3"/>
    <property type="match status" value="1"/>
</dbReference>
<dbReference type="SMART" id="SM00490">
    <property type="entry name" value="HELICc"/>
    <property type="match status" value="1"/>
</dbReference>
<sequence length="759" mass="82215">MPLPRRRPLESIDDPAASEPRVAAPRARAPALDVGQPDAAIDAADAVPPRKKKAPSKKAGTSDDAASAPAAKLPKTADKLAKLGLTRDIDLVLHLPMRYEDETSLTPIGELLPGETAQTEGIVFDNEIAYRPRRQLVVKLRDAAGDELMLRFLNFYGSQVKQMAIGQRLRVRGDVRGGFFGLEMVHPSVRPVDDDTPLPQALTPVYPSTAGVSQAYLRKAIDNALARTPLPELLPESVARTYCQPLELPPLAQAVRTLHHPSADADEAALIDGTHPAWSRIKFDELLAQQLSLKRAHDERRLRTAPVMPRRAESEALSLSARLAGALPFALTGAQTRVVAEISADLTAPHPMQRLLQGDVGSGKTVVAALAAAQAIDAGYQAAMMAPTEILAEQHARKLRGWLEPLGVTVAWLAGSLKTKDKRAALEAAASGAAQLVIGTHAIIQDTVEFARLGLVIVDEQHRFGVAQRLALRAKAHRAADGASDFQPHQLMMSATPIPRTLAMTYYADLDVSTIDELPPGRTPIVTKLISDARREEVIGRVREAALTGRQVYWVCPLIEESETLQLQTAVETFETLVAALPELRVGLVHGRLAPAEKAAVMDAFSRNEVQLLVATTVIEVGVDVPNASLMVIEHAERFGLAQLHQLRGRVGRGSQASACVLLYSGPLSIAGRARLQTMRETTDGFEIARRDLEIRGPGEFLGARQSGAAMLRFADLQNDAWLIEPAREAAARLIAEHPEVVTQHLARWLGGREQYLKA</sequence>
<keyword evidence="11" id="KW-0413">Isomerase</keyword>
<evidence type="ECO:0000256" key="7">
    <source>
        <dbReference type="ARBA" id="ARBA00022840"/>
    </source>
</evidence>
<comment type="function">
    <text evidence="15">Plays a critical role in recombination and DNA repair. Helps process Holliday junction intermediates to mature products by catalyzing branch migration. Has replication fork regression activity, unwinds stalled or blocked replication forks to make a HJ that can be resolved. Has a DNA unwinding activity characteristic of a DNA helicase with 3'-5' polarity.</text>
</comment>
<dbReference type="OrthoDB" id="9804325at2"/>
<dbReference type="Pfam" id="PF19833">
    <property type="entry name" value="RecG_dom3_C"/>
    <property type="match status" value="1"/>
</dbReference>
<dbReference type="InterPro" id="IPR045562">
    <property type="entry name" value="RecG_dom3_C"/>
</dbReference>
<dbReference type="InterPro" id="IPR014001">
    <property type="entry name" value="Helicase_ATP-bd"/>
</dbReference>
<keyword evidence="4 15" id="KW-0227">DNA damage</keyword>
<dbReference type="EMBL" id="RBZV01000002">
    <property type="protein sequence ID" value="RKP51053.1"/>
    <property type="molecule type" value="Genomic_DNA"/>
</dbReference>
<feature type="region of interest" description="Disordered" evidence="16">
    <location>
        <begin position="1"/>
        <end position="71"/>
    </location>
</feature>
<dbReference type="PANTHER" id="PTHR47964">
    <property type="entry name" value="ATP-DEPENDENT DNA HELICASE HOMOLOG RECG, CHLOROPLASTIC"/>
    <property type="match status" value="1"/>
</dbReference>
<organism evidence="19 20">
    <name type="scientific">Trinickia fusca</name>
    <dbReference type="NCBI Taxonomy" id="2419777"/>
    <lineage>
        <taxon>Bacteria</taxon>
        <taxon>Pseudomonadati</taxon>
        <taxon>Pseudomonadota</taxon>
        <taxon>Betaproteobacteria</taxon>
        <taxon>Burkholderiales</taxon>
        <taxon>Burkholderiaceae</taxon>
        <taxon>Trinickia</taxon>
    </lineage>
</organism>
<dbReference type="CDD" id="cd17992">
    <property type="entry name" value="DEXHc_RecG"/>
    <property type="match status" value="1"/>
</dbReference>
<feature type="compositionally biased region" description="Low complexity" evidence="16">
    <location>
        <begin position="15"/>
        <end position="31"/>
    </location>
</feature>
<dbReference type="GO" id="GO:0016887">
    <property type="term" value="F:ATP hydrolysis activity"/>
    <property type="evidence" value="ECO:0007669"/>
    <property type="project" value="RHEA"/>
</dbReference>
<comment type="caution">
    <text evidence="19">The sequence shown here is derived from an EMBL/GenBank/DDBJ whole genome shotgun (WGS) entry which is preliminary data.</text>
</comment>
<evidence type="ECO:0000259" key="18">
    <source>
        <dbReference type="PROSITE" id="PS51194"/>
    </source>
</evidence>
<keyword evidence="7 15" id="KW-0067">ATP-binding</keyword>
<dbReference type="GO" id="GO:0006310">
    <property type="term" value="P:DNA recombination"/>
    <property type="evidence" value="ECO:0007669"/>
    <property type="project" value="UniProtKB-UniRule"/>
</dbReference>
<dbReference type="GO" id="GO:0006281">
    <property type="term" value="P:DNA repair"/>
    <property type="evidence" value="ECO:0007669"/>
    <property type="project" value="UniProtKB-UniRule"/>
</dbReference>
<keyword evidence="20" id="KW-1185">Reference proteome</keyword>
<evidence type="ECO:0000256" key="6">
    <source>
        <dbReference type="ARBA" id="ARBA00022806"/>
    </source>
</evidence>
<dbReference type="NCBIfam" id="NF008166">
    <property type="entry name" value="PRK10917.1-4"/>
    <property type="match status" value="1"/>
</dbReference>
<dbReference type="AlphaFoldDB" id="A0A494XU38"/>
<dbReference type="RefSeq" id="WP_121277137.1">
    <property type="nucleotide sequence ID" value="NZ_RBZV01000002.1"/>
</dbReference>
<dbReference type="NCBIfam" id="NF008168">
    <property type="entry name" value="PRK10917.2-2"/>
    <property type="match status" value="1"/>
</dbReference>
<dbReference type="Gene3D" id="3.40.50.300">
    <property type="entry name" value="P-loop containing nucleotide triphosphate hydrolases"/>
    <property type="match status" value="2"/>
</dbReference>
<evidence type="ECO:0000256" key="12">
    <source>
        <dbReference type="ARBA" id="ARBA00034617"/>
    </source>
</evidence>
<comment type="similarity">
    <text evidence="1 15">Belongs to the helicase family. RecG subfamily.</text>
</comment>
<evidence type="ECO:0000256" key="1">
    <source>
        <dbReference type="ARBA" id="ARBA00007504"/>
    </source>
</evidence>
<dbReference type="PANTHER" id="PTHR47964:SF1">
    <property type="entry name" value="ATP-DEPENDENT DNA HELICASE HOMOLOG RECG, CHLOROPLASTIC"/>
    <property type="match status" value="1"/>
</dbReference>
<evidence type="ECO:0000256" key="10">
    <source>
        <dbReference type="ARBA" id="ARBA00023204"/>
    </source>
</evidence>
<dbReference type="Pfam" id="PF17191">
    <property type="entry name" value="RecG_wedge"/>
    <property type="match status" value="1"/>
</dbReference>
<dbReference type="Pfam" id="PF00270">
    <property type="entry name" value="DEAD"/>
    <property type="match status" value="1"/>
</dbReference>
<evidence type="ECO:0000313" key="19">
    <source>
        <dbReference type="EMBL" id="RKP51053.1"/>
    </source>
</evidence>
<dbReference type="CDD" id="cd04488">
    <property type="entry name" value="RecG_wedge_OBF"/>
    <property type="match status" value="1"/>
</dbReference>
<feature type="compositionally biased region" description="Low complexity" evidence="16">
    <location>
        <begin position="38"/>
        <end position="47"/>
    </location>
</feature>
<dbReference type="InterPro" id="IPR012340">
    <property type="entry name" value="NA-bd_OB-fold"/>
</dbReference>
<comment type="catalytic activity">
    <reaction evidence="14 15">
        <text>ATP + H2O = ADP + phosphate + H(+)</text>
        <dbReference type="Rhea" id="RHEA:13065"/>
        <dbReference type="ChEBI" id="CHEBI:15377"/>
        <dbReference type="ChEBI" id="CHEBI:15378"/>
        <dbReference type="ChEBI" id="CHEBI:30616"/>
        <dbReference type="ChEBI" id="CHEBI:43474"/>
        <dbReference type="ChEBI" id="CHEBI:456216"/>
        <dbReference type="EC" id="5.6.2.4"/>
    </reaction>
</comment>
<dbReference type="GO" id="GO:0043138">
    <property type="term" value="F:3'-5' DNA helicase activity"/>
    <property type="evidence" value="ECO:0007669"/>
    <property type="project" value="UniProtKB-EC"/>
</dbReference>
<keyword evidence="8" id="KW-0238">DNA-binding</keyword>
<comment type="catalytic activity">
    <reaction evidence="12 15">
        <text>Couples ATP hydrolysis with the unwinding of duplex DNA by translocating in the 3'-5' direction.</text>
        <dbReference type="EC" id="5.6.2.4"/>
    </reaction>
</comment>
<name>A0A494XU38_9BURK</name>
<proteinExistence type="inferred from homology"/>
<protein>
    <recommendedName>
        <fullName evidence="2 15">ATP-dependent DNA helicase RecG</fullName>
        <ecNumber evidence="13 15">5.6.2.4</ecNumber>
    </recommendedName>
</protein>
<keyword evidence="3 15" id="KW-0547">Nucleotide-binding</keyword>
<dbReference type="Pfam" id="PF00271">
    <property type="entry name" value="Helicase_C"/>
    <property type="match status" value="1"/>
</dbReference>
<feature type="domain" description="Helicase ATP-binding" evidence="17">
    <location>
        <begin position="345"/>
        <end position="515"/>
    </location>
</feature>
<dbReference type="SMART" id="SM00487">
    <property type="entry name" value="DEXDc"/>
    <property type="match status" value="1"/>
</dbReference>
<evidence type="ECO:0000256" key="2">
    <source>
        <dbReference type="ARBA" id="ARBA00017846"/>
    </source>
</evidence>
<dbReference type="InterPro" id="IPR047112">
    <property type="entry name" value="RecG/Mfd"/>
</dbReference>
<evidence type="ECO:0000256" key="3">
    <source>
        <dbReference type="ARBA" id="ARBA00022741"/>
    </source>
</evidence>
<keyword evidence="10 15" id="KW-0234">DNA repair</keyword>
<dbReference type="PROSITE" id="PS51194">
    <property type="entry name" value="HELICASE_CTER"/>
    <property type="match status" value="1"/>
</dbReference>
<dbReference type="InterPro" id="IPR011545">
    <property type="entry name" value="DEAD/DEAH_box_helicase_dom"/>
</dbReference>
<dbReference type="PROSITE" id="PS51192">
    <property type="entry name" value="HELICASE_ATP_BIND_1"/>
    <property type="match status" value="1"/>
</dbReference>
<evidence type="ECO:0000256" key="14">
    <source>
        <dbReference type="ARBA" id="ARBA00048988"/>
    </source>
</evidence>
<keyword evidence="5 15" id="KW-0378">Hydrolase</keyword>
<dbReference type="InterPro" id="IPR033454">
    <property type="entry name" value="RecG_wedge"/>
</dbReference>
<dbReference type="EC" id="5.6.2.4" evidence="13 15"/>
<dbReference type="InterPro" id="IPR027417">
    <property type="entry name" value="P-loop_NTPase"/>
</dbReference>
<evidence type="ECO:0000256" key="5">
    <source>
        <dbReference type="ARBA" id="ARBA00022801"/>
    </source>
</evidence>
<dbReference type="GO" id="GO:0005524">
    <property type="term" value="F:ATP binding"/>
    <property type="evidence" value="ECO:0007669"/>
    <property type="project" value="UniProtKB-KW"/>
</dbReference>
<gene>
    <name evidence="19" type="primary">recG</name>
    <name evidence="19" type="ORF">D7S89_08370</name>
</gene>
<keyword evidence="9 15" id="KW-0233">DNA recombination</keyword>
<dbReference type="Proteomes" id="UP000280434">
    <property type="component" value="Unassembled WGS sequence"/>
</dbReference>
<evidence type="ECO:0000256" key="13">
    <source>
        <dbReference type="ARBA" id="ARBA00034808"/>
    </source>
</evidence>
<evidence type="ECO:0000256" key="15">
    <source>
        <dbReference type="RuleBase" id="RU363016"/>
    </source>
</evidence>
<dbReference type="NCBIfam" id="NF008163">
    <property type="entry name" value="PRK10917.1-1"/>
    <property type="match status" value="1"/>
</dbReference>
<feature type="domain" description="Helicase C-terminal" evidence="18">
    <location>
        <begin position="548"/>
        <end position="694"/>
    </location>
</feature>
<evidence type="ECO:0000256" key="8">
    <source>
        <dbReference type="ARBA" id="ARBA00023125"/>
    </source>
</evidence>
<evidence type="ECO:0000256" key="4">
    <source>
        <dbReference type="ARBA" id="ARBA00022763"/>
    </source>
</evidence>
<dbReference type="FunFam" id="3.40.50.300:FF:000391">
    <property type="entry name" value="ATP-dependent DNA helicase RecG"/>
    <property type="match status" value="1"/>
</dbReference>
<dbReference type="NCBIfam" id="TIGR00643">
    <property type="entry name" value="recG"/>
    <property type="match status" value="1"/>
</dbReference>
<evidence type="ECO:0000256" key="11">
    <source>
        <dbReference type="ARBA" id="ARBA00023235"/>
    </source>
</evidence>
<evidence type="ECO:0000256" key="9">
    <source>
        <dbReference type="ARBA" id="ARBA00023172"/>
    </source>
</evidence>
<evidence type="ECO:0000313" key="20">
    <source>
        <dbReference type="Proteomes" id="UP000280434"/>
    </source>
</evidence>
<evidence type="ECO:0000256" key="16">
    <source>
        <dbReference type="SAM" id="MobiDB-lite"/>
    </source>
</evidence>
<keyword evidence="6 15" id="KW-0347">Helicase</keyword>
<evidence type="ECO:0000259" key="17">
    <source>
        <dbReference type="PROSITE" id="PS51192"/>
    </source>
</evidence>
<dbReference type="SUPFAM" id="SSF50249">
    <property type="entry name" value="Nucleic acid-binding proteins"/>
    <property type="match status" value="1"/>
</dbReference>